<comment type="caution">
    <text evidence="1">The sequence shown here is derived from an EMBL/GenBank/DDBJ whole genome shotgun (WGS) entry which is preliminary data.</text>
</comment>
<protein>
    <submittedName>
        <fullName evidence="1">Uncharacterized protein</fullName>
    </submittedName>
</protein>
<organism evidence="1 2">
    <name type="scientific">Choristoneura fumiferana</name>
    <name type="common">Spruce budworm moth</name>
    <name type="synonym">Archips fumiferana</name>
    <dbReference type="NCBI Taxonomy" id="7141"/>
    <lineage>
        <taxon>Eukaryota</taxon>
        <taxon>Metazoa</taxon>
        <taxon>Ecdysozoa</taxon>
        <taxon>Arthropoda</taxon>
        <taxon>Hexapoda</taxon>
        <taxon>Insecta</taxon>
        <taxon>Pterygota</taxon>
        <taxon>Neoptera</taxon>
        <taxon>Endopterygota</taxon>
        <taxon>Lepidoptera</taxon>
        <taxon>Glossata</taxon>
        <taxon>Ditrysia</taxon>
        <taxon>Tortricoidea</taxon>
        <taxon>Tortricidae</taxon>
        <taxon>Tortricinae</taxon>
        <taxon>Choristoneura</taxon>
    </lineage>
</organism>
<dbReference type="Proteomes" id="UP001064048">
    <property type="component" value="Chromosome 9"/>
</dbReference>
<reference evidence="1 2" key="1">
    <citation type="journal article" date="2022" name="Genome Biol. Evol.">
        <title>The Spruce Budworm Genome: Reconstructing the Evolutionary History of Antifreeze Proteins.</title>
        <authorList>
            <person name="Beliveau C."/>
            <person name="Gagne P."/>
            <person name="Picq S."/>
            <person name="Vernygora O."/>
            <person name="Keeling C.I."/>
            <person name="Pinkney K."/>
            <person name="Doucet D."/>
            <person name="Wen F."/>
            <person name="Johnston J.S."/>
            <person name="Maaroufi H."/>
            <person name="Boyle B."/>
            <person name="Laroche J."/>
            <person name="Dewar K."/>
            <person name="Juretic N."/>
            <person name="Blackburn G."/>
            <person name="Nisole A."/>
            <person name="Brunet B."/>
            <person name="Brandao M."/>
            <person name="Lumley L."/>
            <person name="Duan J."/>
            <person name="Quan G."/>
            <person name="Lucarotti C.J."/>
            <person name="Roe A.D."/>
            <person name="Sperling F.A.H."/>
            <person name="Levesque R.C."/>
            <person name="Cusson M."/>
        </authorList>
    </citation>
    <scope>NUCLEOTIDE SEQUENCE [LARGE SCALE GENOMIC DNA]</scope>
    <source>
        <strain evidence="1">Glfc:IPQL:Cfum</strain>
    </source>
</reference>
<sequence length="416" mass="48539">MYKFLLLLLVCGVTVESNGIEVTSYADDILRLANQTSPVFRDFLQILFGKVNKTSFRAVLEVASNLVGSFFPQRHLPRVPERWWGDEHRERDTRIRPFRVEFSDEMITDLRARIHNRRNITHALRGAAHAYGTNADYLNHFLDFWANDYDFKKREDWLNRFPQPPNPHQKLVLPLLMLHGWPVTAFEFVHVIDNLLSEREDCDFYQMAIIMKNLMRRLGKPRFYIHAGDIGHLRPETLVKYVLGQLYPSAVEEPRYQNRMYPLADFARFYAENTGYLHLHASRPDNASWLIQNIILATRPRDLLVPNGNLPQHYHMSDLFDSFTVYWAAQCMATSIRSTPTRVPFAAIRFRHELIYQPDSFLRDKYPNLVQALTMDFGGHFAGYEEPAALADSIWTAVKKMEAFTTRKDITEGLLV</sequence>
<gene>
    <name evidence="1" type="ORF">MSG28_005980</name>
</gene>
<dbReference type="EMBL" id="CM046109">
    <property type="protein sequence ID" value="KAI8442490.1"/>
    <property type="molecule type" value="Genomic_DNA"/>
</dbReference>
<name>A0ACC0L1W0_CHOFU</name>
<evidence type="ECO:0000313" key="1">
    <source>
        <dbReference type="EMBL" id="KAI8442490.1"/>
    </source>
</evidence>
<evidence type="ECO:0000313" key="2">
    <source>
        <dbReference type="Proteomes" id="UP001064048"/>
    </source>
</evidence>
<keyword evidence="2" id="KW-1185">Reference proteome</keyword>
<accession>A0ACC0L1W0</accession>
<proteinExistence type="predicted"/>